<feature type="coiled-coil region" evidence="1">
    <location>
        <begin position="152"/>
        <end position="179"/>
    </location>
</feature>
<dbReference type="AlphaFoldDB" id="A0A5S6R7H8"/>
<feature type="compositionally biased region" description="Basic and acidic residues" evidence="2">
    <location>
        <begin position="551"/>
        <end position="561"/>
    </location>
</feature>
<sequence>MAGHPPNHRGEGMIDFVAELARMTLVVGYPDAPEYTTIPPLSGELPHRVRLEVHGYVGTCLANMAVEASGGTADHACQEAAYLMMARLRERHNYIFHDTAYRYHPSRANGDGVSSFRPTAGENDTTFGHMCAVMRGLDRMHSDLHKATKALNDGKLMRIVALKDEIARLKKENAQLKGLPAPGGVRIRTTPRKTTTAPVRIQLAPRNPPPAAAPAAPPVLPAVPAAPAPAPAPAPASALSFAPASAARVAAAISAAAAPVARSQAAARRICQAPGVAQRDLVTSRRTLSTPPTAGAVPSFRDDELAGARDIGGGNGDHLRVEGNEANPLVLTPTQNDARRRPATKKKAAAARVSGDGGAPVVNGKNGGAAELLLLTAHLTVVTATDSDDGDGGATMPKMAGGGGGLGARRDGARRHGRTQERGQTKEEITGKVYMSSNRRDQVANERNRIGKNSDSFFRDKTKRVRFGSNPQPFALILGGKERGDREEQNPSINWKRWGRIRPETAAQKRLGFGLRRRGGRRLKTALTCGPHMSAAGERRSGRLGWAGVGRAREERERERSWAGFGPTA</sequence>
<reference evidence="6" key="4">
    <citation type="journal article" date="2008" name="Nucleic Acids Res.">
        <title>The rice annotation project database (RAP-DB): 2008 update.</title>
        <authorList>
            <consortium name="The rice annotation project (RAP)"/>
        </authorList>
    </citation>
    <scope>GENOME REANNOTATION</scope>
    <source>
        <strain evidence="6">cv. Nipponbare</strain>
    </source>
</reference>
<name>A0A5S6R7H8_ORYSJ</name>
<evidence type="ECO:0000313" key="4">
    <source>
        <dbReference type="EMBL" id="AAL69436.1"/>
    </source>
</evidence>
<dbReference type="Proteomes" id="UP000000763">
    <property type="component" value="Chromosome 10"/>
</dbReference>
<evidence type="ECO:0000313" key="5">
    <source>
        <dbReference type="EMBL" id="AAN04917.1"/>
    </source>
</evidence>
<dbReference type="EMBL" id="AC098565">
    <property type="protein sequence ID" value="AAL69436.1"/>
    <property type="molecule type" value="Genomic_DNA"/>
</dbReference>
<reference evidence="5" key="2">
    <citation type="submission" date="2002-09" db="EMBL/GenBank/DDBJ databases">
        <title>Rice Genomic Sequence.</title>
        <authorList>
            <person name="Wing R.A."/>
            <person name="Yu Y."/>
            <person name="Soderlund C."/>
            <person name="Kim H.-R."/>
            <person name="Rambo T."/>
            <person name="Saski C."/>
            <person name="Currie J."/>
            <person name="Collura K."/>
        </authorList>
    </citation>
    <scope>NUCLEOTIDE SEQUENCE</scope>
</reference>
<dbReference type="InterPro" id="IPR008552">
    <property type="entry name" value="DUF834"/>
</dbReference>
<reference evidence="6" key="3">
    <citation type="journal article" date="2005" name="Nature">
        <title>The map-based sequence of the rice genome.</title>
        <authorList>
            <consortium name="International rice genome sequencing project (IRGSP)"/>
            <person name="Matsumoto T."/>
            <person name="Wu J."/>
            <person name="Kanamori H."/>
            <person name="Katayose Y."/>
            <person name="Fujisawa M."/>
            <person name="Namiki N."/>
            <person name="Mizuno H."/>
            <person name="Yamamoto K."/>
            <person name="Antonio B.A."/>
            <person name="Baba T."/>
            <person name="Sakata K."/>
            <person name="Nagamura Y."/>
            <person name="Aoki H."/>
            <person name="Arikawa K."/>
            <person name="Arita K."/>
            <person name="Bito T."/>
            <person name="Chiden Y."/>
            <person name="Fujitsuka N."/>
            <person name="Fukunaka R."/>
            <person name="Hamada M."/>
            <person name="Harada C."/>
            <person name="Hayashi A."/>
            <person name="Hijishita S."/>
            <person name="Honda M."/>
            <person name="Hosokawa S."/>
            <person name="Ichikawa Y."/>
            <person name="Idonuma A."/>
            <person name="Iijima M."/>
            <person name="Ikeda M."/>
            <person name="Ikeno M."/>
            <person name="Ito K."/>
            <person name="Ito S."/>
            <person name="Ito T."/>
            <person name="Ito Y."/>
            <person name="Ito Y."/>
            <person name="Iwabuchi A."/>
            <person name="Kamiya K."/>
            <person name="Karasawa W."/>
            <person name="Kurita K."/>
            <person name="Katagiri S."/>
            <person name="Kikuta A."/>
            <person name="Kobayashi H."/>
            <person name="Kobayashi N."/>
            <person name="Machita K."/>
            <person name="Maehara T."/>
            <person name="Masukawa M."/>
            <person name="Mizubayashi T."/>
            <person name="Mukai Y."/>
            <person name="Nagasaki H."/>
            <person name="Nagata Y."/>
            <person name="Naito S."/>
            <person name="Nakashima M."/>
            <person name="Nakama Y."/>
            <person name="Nakamichi Y."/>
            <person name="Nakamura M."/>
            <person name="Meguro A."/>
            <person name="Negishi M."/>
            <person name="Ohta I."/>
            <person name="Ohta T."/>
            <person name="Okamoto M."/>
            <person name="Ono N."/>
            <person name="Saji S."/>
            <person name="Sakaguchi M."/>
            <person name="Sakai K."/>
            <person name="Shibata M."/>
            <person name="Shimokawa T."/>
            <person name="Song J."/>
            <person name="Takazaki Y."/>
            <person name="Terasawa K."/>
            <person name="Tsugane M."/>
            <person name="Tsuji K."/>
            <person name="Ueda S."/>
            <person name="Waki K."/>
            <person name="Yamagata H."/>
            <person name="Yamamoto M."/>
            <person name="Yamamoto S."/>
            <person name="Yamane H."/>
            <person name="Yoshiki S."/>
            <person name="Yoshihara R."/>
            <person name="Yukawa K."/>
            <person name="Zhong H."/>
            <person name="Yano M."/>
            <person name="Yuan Q."/>
            <person name="Ouyang S."/>
            <person name="Liu J."/>
            <person name="Jones K.M."/>
            <person name="Gansberger K."/>
            <person name="Moffat K."/>
            <person name="Hill J."/>
            <person name="Bera J."/>
            <person name="Fadrosh D."/>
            <person name="Jin S."/>
            <person name="Johri S."/>
            <person name="Kim M."/>
            <person name="Overton L."/>
            <person name="Reardon M."/>
            <person name="Tsitrin T."/>
            <person name="Vuong H."/>
            <person name="Weaver B."/>
            <person name="Ciecko A."/>
            <person name="Tallon L."/>
            <person name="Jackson J."/>
            <person name="Pai G."/>
            <person name="Aken S.V."/>
            <person name="Utterback T."/>
            <person name="Reidmuller S."/>
            <person name="Feldblyum T."/>
            <person name="Hsiao J."/>
            <person name="Zismann V."/>
            <person name="Iobst S."/>
            <person name="de Vazeille A.R."/>
            <person name="Buell C.R."/>
            <person name="Ying K."/>
            <person name="Li Y."/>
            <person name="Lu T."/>
            <person name="Huang Y."/>
            <person name="Zhao Q."/>
            <person name="Feng Q."/>
            <person name="Zhang L."/>
            <person name="Zhu J."/>
            <person name="Weng Q."/>
            <person name="Mu J."/>
            <person name="Lu Y."/>
            <person name="Fan D."/>
            <person name="Liu Y."/>
            <person name="Guan J."/>
            <person name="Zhang Y."/>
            <person name="Yu S."/>
            <person name="Liu X."/>
            <person name="Zhang Y."/>
            <person name="Hong G."/>
            <person name="Han B."/>
            <person name="Choisne N."/>
            <person name="Demange N."/>
            <person name="Orjeda G."/>
            <person name="Samain S."/>
            <person name="Cattolico L."/>
            <person name="Pelletier E."/>
            <person name="Couloux A."/>
            <person name="Segurens B."/>
            <person name="Wincker P."/>
            <person name="D'Hont A."/>
            <person name="Scarpelli C."/>
            <person name="Weissenbach J."/>
            <person name="Salanoubat M."/>
            <person name="Quetier F."/>
            <person name="Yu Y."/>
            <person name="Kim H.R."/>
            <person name="Rambo T."/>
            <person name="Currie J."/>
            <person name="Collura K."/>
            <person name="Luo M."/>
            <person name="Yang T."/>
            <person name="Ammiraju J.S.S."/>
            <person name="Engler F."/>
            <person name="Soderlund C."/>
            <person name="Wing R.A."/>
            <person name="Palmer L.E."/>
            <person name="de la Bastide M."/>
            <person name="Spiegel L."/>
            <person name="Nascimento L."/>
            <person name="Zutavern T."/>
            <person name="O'Shaughnessy A."/>
            <person name="Dike S."/>
            <person name="Dedhia N."/>
            <person name="Preston R."/>
            <person name="Balija V."/>
            <person name="McCombie W.R."/>
            <person name="Chow T."/>
            <person name="Chen H."/>
            <person name="Chung M."/>
            <person name="Chen C."/>
            <person name="Shaw J."/>
            <person name="Wu H."/>
            <person name="Hsiao K."/>
            <person name="Chao Y."/>
            <person name="Chu M."/>
            <person name="Cheng C."/>
            <person name="Hour A."/>
            <person name="Lee P."/>
            <person name="Lin S."/>
            <person name="Lin Y."/>
            <person name="Liou J."/>
            <person name="Liu S."/>
            <person name="Hsing Y."/>
            <person name="Raghuvanshi S."/>
            <person name="Mohanty A."/>
            <person name="Bharti A.K."/>
            <person name="Gaur A."/>
            <person name="Gupta V."/>
            <person name="Kumar D."/>
            <person name="Ravi V."/>
            <person name="Vij S."/>
            <person name="Kapur A."/>
            <person name="Khurana P."/>
            <person name="Khurana P."/>
            <person name="Khurana J.P."/>
            <person name="Tyagi A.K."/>
            <person name="Gaikwad K."/>
            <person name="Singh A."/>
            <person name="Dalal V."/>
            <person name="Srivastava S."/>
            <person name="Dixit A."/>
            <person name="Pal A.K."/>
            <person name="Ghazi I.A."/>
            <person name="Yadav M."/>
            <person name="Pandit A."/>
            <person name="Bhargava A."/>
            <person name="Sureshbabu K."/>
            <person name="Batra K."/>
            <person name="Sharma T.R."/>
            <person name="Mohapatra T."/>
            <person name="Singh N.K."/>
            <person name="Messing J."/>
            <person name="Nelson A.B."/>
            <person name="Fuks G."/>
            <person name="Kavchok S."/>
            <person name="Keizer G."/>
            <person name="Linton E."/>
            <person name="Llaca V."/>
            <person name="Song R."/>
            <person name="Tanyolac B."/>
            <person name="Young S."/>
            <person name="Ho-Il K."/>
            <person name="Hahn J.H."/>
            <person name="Sangsakoo G."/>
            <person name="Vanavichit A."/>
            <person name="de Mattos Luiz.A.T."/>
            <person name="Zimmer P.D."/>
            <person name="Malone G."/>
            <person name="Dellagostin O."/>
            <person name="de Oliveira A.C."/>
            <person name="Bevan M."/>
            <person name="Bancroft I."/>
            <person name="Minx P."/>
            <person name="Cordum H."/>
            <person name="Wilson R."/>
            <person name="Cheng Z."/>
            <person name="Jin W."/>
            <person name="Jiang J."/>
            <person name="Leong S.A."/>
            <person name="Iwama H."/>
            <person name="Gojobori T."/>
            <person name="Itoh T."/>
            <person name="Niimura Y."/>
            <person name="Fujii Y."/>
            <person name="Habara T."/>
            <person name="Sakai H."/>
            <person name="Sato Y."/>
            <person name="Wilson G."/>
            <person name="Kumar K."/>
            <person name="McCouch S."/>
            <person name="Juretic N."/>
            <person name="Hoen D."/>
            <person name="Wright S."/>
            <person name="Bruskiewich R."/>
            <person name="Bureau T."/>
            <person name="Miyao A."/>
            <person name="Hirochika H."/>
            <person name="Nishikawa T."/>
            <person name="Kadowaki K."/>
            <person name="Sugiura M."/>
            <person name="Burr B."/>
            <person name="Sasaki T."/>
        </authorList>
    </citation>
    <scope>NUCLEOTIDE SEQUENCE [LARGE SCALE GENOMIC DNA]</scope>
    <source>
        <strain evidence="6">cv. Nipponbare</strain>
    </source>
</reference>
<accession>A0A5S6R7H8</accession>
<dbReference type="Pfam" id="PF05754">
    <property type="entry name" value="DUF834"/>
    <property type="match status" value="1"/>
</dbReference>
<reference evidence="4" key="1">
    <citation type="submission" date="2002-02" db="EMBL/GenBank/DDBJ databases">
        <title>Rice Genomic Sequence.</title>
        <authorList>
            <person name="Wing R.A."/>
            <person name="Yu Y."/>
            <person name="Soderlund C."/>
            <person name="Chen M."/>
            <person name="Kim H.-R."/>
            <person name="Rambo T."/>
            <person name="Saski C."/>
            <person name="Henry D."/>
            <person name="Oates R."/>
            <person name="Simmons J."/>
        </authorList>
    </citation>
    <scope>NUCLEOTIDE SEQUENCE</scope>
</reference>
<organism evidence="4 6">
    <name type="scientific">Oryza sativa subsp. japonica</name>
    <name type="common">Rice</name>
    <dbReference type="NCBI Taxonomy" id="39947"/>
    <lineage>
        <taxon>Eukaryota</taxon>
        <taxon>Viridiplantae</taxon>
        <taxon>Streptophyta</taxon>
        <taxon>Embryophyta</taxon>
        <taxon>Tracheophyta</taxon>
        <taxon>Spermatophyta</taxon>
        <taxon>Magnoliopsida</taxon>
        <taxon>Liliopsida</taxon>
        <taxon>Poales</taxon>
        <taxon>Poaceae</taxon>
        <taxon>BOP clade</taxon>
        <taxon>Oryzoideae</taxon>
        <taxon>Oryzeae</taxon>
        <taxon>Oryzinae</taxon>
        <taxon>Oryza</taxon>
        <taxon>Oryza sativa</taxon>
    </lineage>
</organism>
<feature type="region of interest" description="Disordered" evidence="2">
    <location>
        <begin position="546"/>
        <end position="569"/>
    </location>
</feature>
<evidence type="ECO:0000259" key="3">
    <source>
        <dbReference type="Pfam" id="PF05754"/>
    </source>
</evidence>
<gene>
    <name evidence="4" type="primary">OSJNBa0028C16.18</name>
    <name evidence="5" type="ORF">OSJNAa0028C16.9</name>
</gene>
<evidence type="ECO:0000313" key="6">
    <source>
        <dbReference type="Proteomes" id="UP000000763"/>
    </source>
</evidence>
<evidence type="ECO:0000256" key="1">
    <source>
        <dbReference type="SAM" id="Coils"/>
    </source>
</evidence>
<feature type="region of interest" description="Disordered" evidence="2">
    <location>
        <begin position="387"/>
        <end position="425"/>
    </location>
</feature>
<keyword evidence="1" id="KW-0175">Coiled coil</keyword>
<dbReference type="EMBL" id="AC131966">
    <property type="protein sequence ID" value="AAN04917.1"/>
    <property type="molecule type" value="Genomic_DNA"/>
</dbReference>
<feature type="region of interest" description="Disordered" evidence="2">
    <location>
        <begin position="180"/>
        <end position="216"/>
    </location>
</feature>
<protein>
    <submittedName>
        <fullName evidence="4">Polyprotein</fullName>
    </submittedName>
</protein>
<evidence type="ECO:0000256" key="2">
    <source>
        <dbReference type="SAM" id="MobiDB-lite"/>
    </source>
</evidence>
<feature type="domain" description="DUF834" evidence="3">
    <location>
        <begin position="340"/>
        <end position="393"/>
    </location>
</feature>
<feature type="compositionally biased region" description="Pro residues" evidence="2">
    <location>
        <begin position="206"/>
        <end position="216"/>
    </location>
</feature>
<proteinExistence type="predicted"/>